<accession>X0ZJM7</accession>
<reference evidence="2" key="1">
    <citation type="journal article" date="2014" name="Front. Microbiol.">
        <title>High frequency of phylogenetically diverse reductive dehalogenase-homologous genes in deep subseafloor sedimentary metagenomes.</title>
        <authorList>
            <person name="Kawai M."/>
            <person name="Futagami T."/>
            <person name="Toyoda A."/>
            <person name="Takaki Y."/>
            <person name="Nishi S."/>
            <person name="Hori S."/>
            <person name="Arai W."/>
            <person name="Tsubouchi T."/>
            <person name="Morono Y."/>
            <person name="Uchiyama I."/>
            <person name="Ito T."/>
            <person name="Fujiyama A."/>
            <person name="Inagaki F."/>
            <person name="Takami H."/>
        </authorList>
    </citation>
    <scope>NUCLEOTIDE SEQUENCE</scope>
    <source>
        <strain evidence="2">Expedition CK06-06</strain>
    </source>
</reference>
<protein>
    <submittedName>
        <fullName evidence="2">Uncharacterized protein</fullName>
    </submittedName>
</protein>
<name>X0ZJM7_9ZZZZ</name>
<comment type="caution">
    <text evidence="2">The sequence shown here is derived from an EMBL/GenBank/DDBJ whole genome shotgun (WGS) entry which is preliminary data.</text>
</comment>
<dbReference type="EMBL" id="BART01001475">
    <property type="protein sequence ID" value="GAG69594.1"/>
    <property type="molecule type" value="Genomic_DNA"/>
</dbReference>
<organism evidence="2">
    <name type="scientific">marine sediment metagenome</name>
    <dbReference type="NCBI Taxonomy" id="412755"/>
    <lineage>
        <taxon>unclassified sequences</taxon>
        <taxon>metagenomes</taxon>
        <taxon>ecological metagenomes</taxon>
    </lineage>
</organism>
<sequence>MLRKVLVIVAVTAISVFCLSGCKKRSSEPRPSEKQGEAESSQEVLKTMAEYEAEAKKQINKENMAEELERIEKTLEQEVSEEQ</sequence>
<dbReference type="AlphaFoldDB" id="X0ZJM7"/>
<feature type="compositionally biased region" description="Basic and acidic residues" evidence="1">
    <location>
        <begin position="25"/>
        <end position="37"/>
    </location>
</feature>
<feature type="region of interest" description="Disordered" evidence="1">
    <location>
        <begin position="23"/>
        <end position="43"/>
    </location>
</feature>
<proteinExistence type="predicted"/>
<evidence type="ECO:0000313" key="2">
    <source>
        <dbReference type="EMBL" id="GAG69594.1"/>
    </source>
</evidence>
<evidence type="ECO:0000256" key="1">
    <source>
        <dbReference type="SAM" id="MobiDB-lite"/>
    </source>
</evidence>
<gene>
    <name evidence="2" type="ORF">S01H4_05181</name>
</gene>